<dbReference type="SUPFAM" id="SSF116734">
    <property type="entry name" value="DNA methylase specificity domain"/>
    <property type="match status" value="2"/>
</dbReference>
<keyword evidence="2" id="KW-0680">Restriction system</keyword>
<protein>
    <recommendedName>
        <fullName evidence="4">Type I restriction modification DNA specificity domain-containing protein</fullName>
    </recommendedName>
</protein>
<evidence type="ECO:0000313" key="6">
    <source>
        <dbReference type="Proteomes" id="UP000326557"/>
    </source>
</evidence>
<reference evidence="5 6" key="1">
    <citation type="submission" date="2019-09" db="EMBL/GenBank/DDBJ databases">
        <authorList>
            <person name="Chandra G."/>
            <person name="Truman W A."/>
        </authorList>
    </citation>
    <scope>NUCLEOTIDE SEQUENCE [LARGE SCALE GENOMIC DNA]</scope>
    <source>
        <strain evidence="5">PS704</strain>
    </source>
</reference>
<dbReference type="AlphaFoldDB" id="A0A5E7CY64"/>
<dbReference type="EMBL" id="CABVHP010000006">
    <property type="protein sequence ID" value="VVO00494.1"/>
    <property type="molecule type" value="Genomic_DNA"/>
</dbReference>
<dbReference type="PANTHER" id="PTHR30408">
    <property type="entry name" value="TYPE-1 RESTRICTION ENZYME ECOKI SPECIFICITY PROTEIN"/>
    <property type="match status" value="1"/>
</dbReference>
<feature type="domain" description="Type I restriction modification DNA specificity" evidence="4">
    <location>
        <begin position="223"/>
        <end position="381"/>
    </location>
</feature>
<dbReference type="GO" id="GO:0009307">
    <property type="term" value="P:DNA restriction-modification system"/>
    <property type="evidence" value="ECO:0007669"/>
    <property type="project" value="UniProtKB-KW"/>
</dbReference>
<dbReference type="InterPro" id="IPR052021">
    <property type="entry name" value="Type-I_RS_S_subunit"/>
</dbReference>
<organism evidence="5 6">
    <name type="scientific">Pseudomonas fluorescens</name>
    <dbReference type="NCBI Taxonomy" id="294"/>
    <lineage>
        <taxon>Bacteria</taxon>
        <taxon>Pseudomonadati</taxon>
        <taxon>Pseudomonadota</taxon>
        <taxon>Gammaproteobacteria</taxon>
        <taxon>Pseudomonadales</taxon>
        <taxon>Pseudomonadaceae</taxon>
        <taxon>Pseudomonas</taxon>
    </lineage>
</organism>
<dbReference type="GO" id="GO:0003677">
    <property type="term" value="F:DNA binding"/>
    <property type="evidence" value="ECO:0007669"/>
    <property type="project" value="UniProtKB-KW"/>
</dbReference>
<keyword evidence="3" id="KW-0238">DNA-binding</keyword>
<dbReference type="InterPro" id="IPR044946">
    <property type="entry name" value="Restrct_endonuc_typeI_TRD_sf"/>
</dbReference>
<sequence>MTLTVTITLGEVATFIRGITFKPEDVVPVGTEGTVACLRTKNIQTDLDLADTWAVDSSLVRREEQFLRPGDILISSANSWNLVGKCNWIPELPWRASFGGFVSVLRADPEKISPRYLFWWFSSSRIQALARSFGNKTTSISNLNTERCLSLSLELPSLSEQNRIAAILDQLDSLRAKRRVALQNTAALATSTFFELFGNQSHTPVTIGDALEKTSCGWAWELLTDVARIATGHTPDRKKEEYWGGDIPWLSLTDIRRLDLAVASEAGECTTKAGIENSSSVILPCNTVCFSRTASVGFVTIIGREMATSQDFFNWVCGPRLEPAYLMYSLFLSRSRLRLLSNGSTHKTIYFPTAKRFRVLVPPIELQKKFASRLSAIERMKSTQSKHLLGIEALFTSLQHRAFRGEL</sequence>
<evidence type="ECO:0000259" key="4">
    <source>
        <dbReference type="Pfam" id="PF01420"/>
    </source>
</evidence>
<dbReference type="Gene3D" id="3.90.220.20">
    <property type="entry name" value="DNA methylase specificity domains"/>
    <property type="match status" value="2"/>
</dbReference>
<proteinExistence type="inferred from homology"/>
<dbReference type="OrthoDB" id="9798929at2"/>
<evidence type="ECO:0000313" key="5">
    <source>
        <dbReference type="EMBL" id="VVO00494.1"/>
    </source>
</evidence>
<evidence type="ECO:0000256" key="2">
    <source>
        <dbReference type="ARBA" id="ARBA00022747"/>
    </source>
</evidence>
<evidence type="ECO:0000256" key="3">
    <source>
        <dbReference type="ARBA" id="ARBA00023125"/>
    </source>
</evidence>
<name>A0A5E7CY64_PSEFL</name>
<dbReference type="PANTHER" id="PTHR30408:SF12">
    <property type="entry name" value="TYPE I RESTRICTION ENZYME MJAVIII SPECIFICITY SUBUNIT"/>
    <property type="match status" value="1"/>
</dbReference>
<evidence type="ECO:0000256" key="1">
    <source>
        <dbReference type="ARBA" id="ARBA00010923"/>
    </source>
</evidence>
<comment type="similarity">
    <text evidence="1">Belongs to the type-I restriction system S methylase family.</text>
</comment>
<dbReference type="Proteomes" id="UP000326557">
    <property type="component" value="Unassembled WGS sequence"/>
</dbReference>
<accession>A0A5E7CY64</accession>
<dbReference type="InterPro" id="IPR000055">
    <property type="entry name" value="Restrct_endonuc_typeI_TRD"/>
</dbReference>
<dbReference type="Pfam" id="PF01420">
    <property type="entry name" value="Methylase_S"/>
    <property type="match status" value="2"/>
</dbReference>
<dbReference type="RefSeq" id="WP_150638432.1">
    <property type="nucleotide sequence ID" value="NZ_CABVHP010000006.1"/>
</dbReference>
<gene>
    <name evidence="5" type="ORF">PS704_02619</name>
</gene>
<dbReference type="Gene3D" id="1.10.287.1120">
    <property type="entry name" value="Bipartite methylase S protein"/>
    <property type="match status" value="1"/>
</dbReference>
<dbReference type="CDD" id="cd17252">
    <property type="entry name" value="RMtype1_S_EcoKI-TRD1-CR1_like"/>
    <property type="match status" value="1"/>
</dbReference>
<feature type="domain" description="Type I restriction modification DNA specificity" evidence="4">
    <location>
        <begin position="6"/>
        <end position="175"/>
    </location>
</feature>